<dbReference type="PRINTS" id="PR00455">
    <property type="entry name" value="HTHTETR"/>
</dbReference>
<comment type="caution">
    <text evidence="4">The sequence shown here is derived from an EMBL/GenBank/DDBJ whole genome shotgun (WGS) entry which is preliminary data.</text>
</comment>
<feature type="DNA-binding region" description="H-T-H motif" evidence="2">
    <location>
        <begin position="35"/>
        <end position="54"/>
    </location>
</feature>
<evidence type="ECO:0000259" key="3">
    <source>
        <dbReference type="PROSITE" id="PS50977"/>
    </source>
</evidence>
<dbReference type="RefSeq" id="WP_232322992.1">
    <property type="nucleotide sequence ID" value="NZ_BDDI01000010.1"/>
</dbReference>
<feature type="domain" description="HTH tetR-type" evidence="3">
    <location>
        <begin position="12"/>
        <end position="72"/>
    </location>
</feature>
<dbReference type="GO" id="GO:0003700">
    <property type="term" value="F:DNA-binding transcription factor activity"/>
    <property type="evidence" value="ECO:0007669"/>
    <property type="project" value="TreeGrafter"/>
</dbReference>
<dbReference type="InterPro" id="IPR023772">
    <property type="entry name" value="DNA-bd_HTH_TetR-type_CS"/>
</dbReference>
<sequence>MNRRRPVQARSHDTVQRILDAAHDVLAERGYHDCSTNRIADAAGISKGSLYQYFSDKDDVLVRLADRIAEDITAQISQQIDRNLGPDWQVLAAAVLDAVFDAVDQHSPVLRTMLADAPQLRVLERMESITARAVDVGRTYIALNRAQFRAELDVDATLAVLVAGLTAIMSDYLQGTSPIEQSRLKKALRQLTLNALVPDGR</sequence>
<keyword evidence="5" id="KW-1185">Reference proteome</keyword>
<protein>
    <submittedName>
        <fullName evidence="4">AcrR family transcriptional regulator</fullName>
    </submittedName>
</protein>
<dbReference type="PANTHER" id="PTHR30055:SF226">
    <property type="entry name" value="HTH-TYPE TRANSCRIPTIONAL REGULATOR PKSA"/>
    <property type="match status" value="1"/>
</dbReference>
<dbReference type="AlphaFoldDB" id="A0A839RIM2"/>
<dbReference type="InterPro" id="IPR050109">
    <property type="entry name" value="HTH-type_TetR-like_transc_reg"/>
</dbReference>
<evidence type="ECO:0000313" key="5">
    <source>
        <dbReference type="Proteomes" id="UP000567922"/>
    </source>
</evidence>
<dbReference type="InterPro" id="IPR009057">
    <property type="entry name" value="Homeodomain-like_sf"/>
</dbReference>
<dbReference type="Gene3D" id="1.10.357.10">
    <property type="entry name" value="Tetracycline Repressor, domain 2"/>
    <property type="match status" value="1"/>
</dbReference>
<dbReference type="Proteomes" id="UP000567922">
    <property type="component" value="Unassembled WGS sequence"/>
</dbReference>
<organism evidence="4 5">
    <name type="scientific">Hoyosella altamirensis</name>
    <dbReference type="NCBI Taxonomy" id="616997"/>
    <lineage>
        <taxon>Bacteria</taxon>
        <taxon>Bacillati</taxon>
        <taxon>Actinomycetota</taxon>
        <taxon>Actinomycetes</taxon>
        <taxon>Mycobacteriales</taxon>
        <taxon>Hoyosellaceae</taxon>
        <taxon>Hoyosella</taxon>
    </lineage>
</organism>
<dbReference type="GO" id="GO:0000976">
    <property type="term" value="F:transcription cis-regulatory region binding"/>
    <property type="evidence" value="ECO:0007669"/>
    <property type="project" value="TreeGrafter"/>
</dbReference>
<dbReference type="SUPFAM" id="SSF46689">
    <property type="entry name" value="Homeodomain-like"/>
    <property type="match status" value="1"/>
</dbReference>
<dbReference type="PROSITE" id="PS50977">
    <property type="entry name" value="HTH_TETR_2"/>
    <property type="match status" value="1"/>
</dbReference>
<proteinExistence type="predicted"/>
<dbReference type="PROSITE" id="PS01081">
    <property type="entry name" value="HTH_TETR_1"/>
    <property type="match status" value="1"/>
</dbReference>
<gene>
    <name evidence="4" type="ORF">FHU29_001096</name>
</gene>
<dbReference type="PANTHER" id="PTHR30055">
    <property type="entry name" value="HTH-TYPE TRANSCRIPTIONAL REGULATOR RUTR"/>
    <property type="match status" value="1"/>
</dbReference>
<dbReference type="Pfam" id="PF00440">
    <property type="entry name" value="TetR_N"/>
    <property type="match status" value="1"/>
</dbReference>
<evidence type="ECO:0000313" key="4">
    <source>
        <dbReference type="EMBL" id="MBB3036662.1"/>
    </source>
</evidence>
<name>A0A839RIM2_9ACTN</name>
<dbReference type="EMBL" id="JACHWS010000001">
    <property type="protein sequence ID" value="MBB3036662.1"/>
    <property type="molecule type" value="Genomic_DNA"/>
</dbReference>
<keyword evidence="1 2" id="KW-0238">DNA-binding</keyword>
<evidence type="ECO:0000256" key="1">
    <source>
        <dbReference type="ARBA" id="ARBA00023125"/>
    </source>
</evidence>
<accession>A0A839RIM2</accession>
<evidence type="ECO:0000256" key="2">
    <source>
        <dbReference type="PROSITE-ProRule" id="PRU00335"/>
    </source>
</evidence>
<dbReference type="InterPro" id="IPR001647">
    <property type="entry name" value="HTH_TetR"/>
</dbReference>
<reference evidence="4 5" key="1">
    <citation type="submission" date="2020-08" db="EMBL/GenBank/DDBJ databases">
        <title>Sequencing the genomes of 1000 actinobacteria strains.</title>
        <authorList>
            <person name="Klenk H.-P."/>
        </authorList>
    </citation>
    <scope>NUCLEOTIDE SEQUENCE [LARGE SCALE GENOMIC DNA]</scope>
    <source>
        <strain evidence="4 5">DSM 45258</strain>
    </source>
</reference>